<protein>
    <submittedName>
        <fullName evidence="2">Uncharacterized protein</fullName>
    </submittedName>
</protein>
<feature type="compositionally biased region" description="Polar residues" evidence="1">
    <location>
        <begin position="139"/>
        <end position="152"/>
    </location>
</feature>
<comment type="caution">
    <text evidence="2">The sequence shown here is derived from an EMBL/GenBank/DDBJ whole genome shotgun (WGS) entry which is preliminary data.</text>
</comment>
<feature type="compositionally biased region" description="Polar residues" evidence="1">
    <location>
        <begin position="112"/>
        <end position="132"/>
    </location>
</feature>
<accession>A0A4Y7SY93</accession>
<evidence type="ECO:0000313" key="3">
    <source>
        <dbReference type="Proteomes" id="UP000298030"/>
    </source>
</evidence>
<name>A0A4Y7SY93_COPMI</name>
<feature type="compositionally biased region" description="Low complexity" evidence="1">
    <location>
        <begin position="63"/>
        <end position="77"/>
    </location>
</feature>
<dbReference type="EMBL" id="QPFP01000045">
    <property type="protein sequence ID" value="TEB26837.1"/>
    <property type="molecule type" value="Genomic_DNA"/>
</dbReference>
<proteinExistence type="predicted"/>
<organism evidence="2 3">
    <name type="scientific">Coprinellus micaceus</name>
    <name type="common">Glistening ink-cap mushroom</name>
    <name type="synonym">Coprinus micaceus</name>
    <dbReference type="NCBI Taxonomy" id="71717"/>
    <lineage>
        <taxon>Eukaryota</taxon>
        <taxon>Fungi</taxon>
        <taxon>Dikarya</taxon>
        <taxon>Basidiomycota</taxon>
        <taxon>Agaricomycotina</taxon>
        <taxon>Agaricomycetes</taxon>
        <taxon>Agaricomycetidae</taxon>
        <taxon>Agaricales</taxon>
        <taxon>Agaricineae</taxon>
        <taxon>Psathyrellaceae</taxon>
        <taxon>Coprinellus</taxon>
    </lineage>
</organism>
<dbReference type="AlphaFoldDB" id="A0A4Y7SY93"/>
<gene>
    <name evidence="2" type="ORF">FA13DRAFT_995889</name>
</gene>
<dbReference type="OrthoDB" id="10574357at2759"/>
<reference evidence="2 3" key="1">
    <citation type="journal article" date="2019" name="Nat. Ecol. Evol.">
        <title>Megaphylogeny resolves global patterns of mushroom evolution.</title>
        <authorList>
            <person name="Varga T."/>
            <person name="Krizsan K."/>
            <person name="Foldi C."/>
            <person name="Dima B."/>
            <person name="Sanchez-Garcia M."/>
            <person name="Sanchez-Ramirez S."/>
            <person name="Szollosi G.J."/>
            <person name="Szarkandi J.G."/>
            <person name="Papp V."/>
            <person name="Albert L."/>
            <person name="Andreopoulos W."/>
            <person name="Angelini C."/>
            <person name="Antonin V."/>
            <person name="Barry K.W."/>
            <person name="Bougher N.L."/>
            <person name="Buchanan P."/>
            <person name="Buyck B."/>
            <person name="Bense V."/>
            <person name="Catcheside P."/>
            <person name="Chovatia M."/>
            <person name="Cooper J."/>
            <person name="Damon W."/>
            <person name="Desjardin D."/>
            <person name="Finy P."/>
            <person name="Geml J."/>
            <person name="Haridas S."/>
            <person name="Hughes K."/>
            <person name="Justo A."/>
            <person name="Karasinski D."/>
            <person name="Kautmanova I."/>
            <person name="Kiss B."/>
            <person name="Kocsube S."/>
            <person name="Kotiranta H."/>
            <person name="LaButti K.M."/>
            <person name="Lechner B.E."/>
            <person name="Liimatainen K."/>
            <person name="Lipzen A."/>
            <person name="Lukacs Z."/>
            <person name="Mihaltcheva S."/>
            <person name="Morgado L.N."/>
            <person name="Niskanen T."/>
            <person name="Noordeloos M.E."/>
            <person name="Ohm R.A."/>
            <person name="Ortiz-Santana B."/>
            <person name="Ovrebo C."/>
            <person name="Racz N."/>
            <person name="Riley R."/>
            <person name="Savchenko A."/>
            <person name="Shiryaev A."/>
            <person name="Soop K."/>
            <person name="Spirin V."/>
            <person name="Szebenyi C."/>
            <person name="Tomsovsky M."/>
            <person name="Tulloss R.E."/>
            <person name="Uehling J."/>
            <person name="Grigoriev I.V."/>
            <person name="Vagvolgyi C."/>
            <person name="Papp T."/>
            <person name="Martin F.M."/>
            <person name="Miettinen O."/>
            <person name="Hibbett D.S."/>
            <person name="Nagy L.G."/>
        </authorList>
    </citation>
    <scope>NUCLEOTIDE SEQUENCE [LARGE SCALE GENOMIC DNA]</scope>
    <source>
        <strain evidence="2 3">FP101781</strain>
    </source>
</reference>
<sequence length="172" mass="17518">MDDGGEARDVGRCLFVRGHARQIPPIPVPISHLPPAPLPLLRPGAPQMSGKAIPTGPRALLVSTSSASSSTPASSHSQAINHTQRPPPTGPGSTKRIPTGPRSLLYGPRTAGPSSRPFNGTAYSSALSTSGPSAPPNGVDSQTNGRLPSPTMNGKKPEVPASTPSSQVKAVC</sequence>
<feature type="region of interest" description="Disordered" evidence="1">
    <location>
        <begin position="41"/>
        <end position="172"/>
    </location>
</feature>
<keyword evidence="3" id="KW-1185">Reference proteome</keyword>
<evidence type="ECO:0000313" key="2">
    <source>
        <dbReference type="EMBL" id="TEB26837.1"/>
    </source>
</evidence>
<evidence type="ECO:0000256" key="1">
    <source>
        <dbReference type="SAM" id="MobiDB-lite"/>
    </source>
</evidence>
<feature type="compositionally biased region" description="Polar residues" evidence="1">
    <location>
        <begin position="162"/>
        <end position="172"/>
    </location>
</feature>
<dbReference type="Proteomes" id="UP000298030">
    <property type="component" value="Unassembled WGS sequence"/>
</dbReference>